<dbReference type="EMBL" id="OK539826">
    <property type="protein sequence ID" value="UGL61675.1"/>
    <property type="molecule type" value="Genomic_DNA"/>
</dbReference>
<dbReference type="Proteomes" id="UP000828671">
    <property type="component" value="Segment"/>
</dbReference>
<protein>
    <submittedName>
        <fullName evidence="1">Uncharacterized protein</fullName>
    </submittedName>
</protein>
<dbReference type="RefSeq" id="YP_010765057.1">
    <property type="nucleotide sequence ID" value="NC_073620.1"/>
</dbReference>
<evidence type="ECO:0000313" key="2">
    <source>
        <dbReference type="Proteomes" id="UP000828671"/>
    </source>
</evidence>
<dbReference type="KEGG" id="vg:80101896"/>
<keyword evidence="2" id="KW-1185">Reference proteome</keyword>
<proteinExistence type="predicted"/>
<evidence type="ECO:0000313" key="1">
    <source>
        <dbReference type="EMBL" id="UGL61675.1"/>
    </source>
</evidence>
<name>A0AAE8YK63_9CAUD</name>
<accession>A0AAE8YK63</accession>
<organism evidence="1 2">
    <name type="scientific">Pseudomonas phage phipa10</name>
    <dbReference type="NCBI Taxonomy" id="2894297"/>
    <lineage>
        <taxon>Viruses</taxon>
        <taxon>Duplodnaviria</taxon>
        <taxon>Heunggongvirae</taxon>
        <taxon>Uroviricota</taxon>
        <taxon>Caudoviricetes</taxon>
        <taxon>Vandenendeviridae</taxon>
        <taxon>Skurskavirinae</taxon>
        <taxon>Pakpunavirus</taxon>
        <taxon>Pakpunavirus phipa10</taxon>
    </lineage>
</organism>
<dbReference type="GeneID" id="80101896"/>
<sequence length="100" mass="11453">MKSKYANNTYAKSIAEEFHLTRRPGAVSLRVALRYPDSRVVKVASLYACAAYGRPYKDCIGAYKAAKRREKAMRNPATWKLSREAKRAVQWLKAAMNKRK</sequence>
<reference evidence="1 2" key="1">
    <citation type="submission" date="2021-10" db="EMBL/GenBank/DDBJ databases">
        <title>Isolation and characterization of Pseudomonas aeruginosa and its virulent bacteriophages.</title>
        <authorList>
            <person name="Li N."/>
        </authorList>
    </citation>
    <scope>NUCLEOTIDE SEQUENCE [LARGE SCALE GENOMIC DNA]</scope>
</reference>